<gene>
    <name evidence="1" type="ORF">C8D88_102232</name>
</gene>
<name>A0A316I960_9PSEU</name>
<protein>
    <submittedName>
        <fullName evidence="1">Uncharacterized protein</fullName>
    </submittedName>
</protein>
<sequence length="207" mass="23817">MDLFVSTRPDGSGFYGSPPLAPGARCTFDPDVFFAQVPPRELDPYDGMVVHESPRDVVAWPCRIWRVTDVGPPVSEHPHLKFSRVRELTVVEELPSWQFFGPRGDQVLTILDQAARLRHDQVDRIAAMDGTHERRLYEKHWDDGWGNSYLEVHRAVERAAEYRDDEMWRDARDCAVAAAWGLEQDLYTPAEREVLARRWTSVMGTHT</sequence>
<dbReference type="AlphaFoldDB" id="A0A316I960"/>
<accession>A0A316I960</accession>
<evidence type="ECO:0000313" key="2">
    <source>
        <dbReference type="Proteomes" id="UP000246005"/>
    </source>
</evidence>
<comment type="caution">
    <text evidence="1">The sequence shown here is derived from an EMBL/GenBank/DDBJ whole genome shotgun (WGS) entry which is preliminary data.</text>
</comment>
<evidence type="ECO:0000313" key="1">
    <source>
        <dbReference type="EMBL" id="PWK88964.1"/>
    </source>
</evidence>
<dbReference type="EMBL" id="QGHB01000002">
    <property type="protein sequence ID" value="PWK88964.1"/>
    <property type="molecule type" value="Genomic_DNA"/>
</dbReference>
<dbReference type="RefSeq" id="WP_109633712.1">
    <property type="nucleotide sequence ID" value="NZ_QGHB01000002.1"/>
</dbReference>
<dbReference type="Proteomes" id="UP000246005">
    <property type="component" value="Unassembled WGS sequence"/>
</dbReference>
<organism evidence="1 2">
    <name type="scientific">Lentzea atacamensis</name>
    <dbReference type="NCBI Taxonomy" id="531938"/>
    <lineage>
        <taxon>Bacteria</taxon>
        <taxon>Bacillati</taxon>
        <taxon>Actinomycetota</taxon>
        <taxon>Actinomycetes</taxon>
        <taxon>Pseudonocardiales</taxon>
        <taxon>Pseudonocardiaceae</taxon>
        <taxon>Lentzea</taxon>
    </lineage>
</organism>
<proteinExistence type="predicted"/>
<reference evidence="1 2" key="1">
    <citation type="submission" date="2018-05" db="EMBL/GenBank/DDBJ databases">
        <title>Genomic Encyclopedia of Type Strains, Phase IV (KMG-IV): sequencing the most valuable type-strain genomes for metagenomic binning, comparative biology and taxonomic classification.</title>
        <authorList>
            <person name="Goeker M."/>
        </authorList>
    </citation>
    <scope>NUCLEOTIDE SEQUENCE [LARGE SCALE GENOMIC DNA]</scope>
    <source>
        <strain evidence="1 2">DSM 45480</strain>
    </source>
</reference>